<evidence type="ECO:0000313" key="4">
    <source>
        <dbReference type="EnsemblMetazoa" id="Aqu2.1.35245_001"/>
    </source>
</evidence>
<dbReference type="eggNOG" id="KOG1208">
    <property type="taxonomic scope" value="Eukaryota"/>
</dbReference>
<evidence type="ECO:0008006" key="6">
    <source>
        <dbReference type="Google" id="ProtNLM"/>
    </source>
</evidence>
<gene>
    <name evidence="4" type="primary">100641884</name>
</gene>
<protein>
    <recommendedName>
        <fullName evidence="6">Retinol dehydrogenase 14</fullName>
    </recommendedName>
</protein>
<dbReference type="EnsemblMetazoa" id="XM_011404806.2">
    <property type="protein sequence ID" value="XP_011403108.2"/>
    <property type="gene ID" value="LOC100641884"/>
</dbReference>
<dbReference type="KEGG" id="aqu:100641884"/>
<keyword evidence="5" id="KW-1185">Reference proteome</keyword>
<evidence type="ECO:0000256" key="3">
    <source>
        <dbReference type="SAM" id="Phobius"/>
    </source>
</evidence>
<dbReference type="InterPro" id="IPR036291">
    <property type="entry name" value="NAD(P)-bd_dom_sf"/>
</dbReference>
<keyword evidence="3" id="KW-0472">Membrane</keyword>
<dbReference type="PRINTS" id="PR00081">
    <property type="entry name" value="GDHRDH"/>
</dbReference>
<evidence type="ECO:0000256" key="1">
    <source>
        <dbReference type="ARBA" id="ARBA00023002"/>
    </source>
</evidence>
<name>A0A1X7V4Q7_AMPQE</name>
<feature type="transmembrane region" description="Helical" evidence="3">
    <location>
        <begin position="6"/>
        <end position="24"/>
    </location>
</feature>
<dbReference type="EnsemblMetazoa" id="Aqu2.1.35245_001">
    <property type="protein sequence ID" value="Aqu2.1.35245_001"/>
    <property type="gene ID" value="Aqu2.1.35245"/>
</dbReference>
<dbReference type="AlphaFoldDB" id="A0A1X7V4Q7"/>
<dbReference type="Pfam" id="PF00106">
    <property type="entry name" value="adh_short"/>
    <property type="match status" value="1"/>
</dbReference>
<dbReference type="PANTHER" id="PTHR43157:SF26">
    <property type="entry name" value="RETINOL DEHYDROGENASE-LIKE"/>
    <property type="match status" value="1"/>
</dbReference>
<proteinExistence type="inferred from homology"/>
<dbReference type="Proteomes" id="UP000007879">
    <property type="component" value="Unassembled WGS sequence"/>
</dbReference>
<dbReference type="STRING" id="400682.A0A1X7V4Q7"/>
<reference evidence="5" key="1">
    <citation type="journal article" date="2010" name="Nature">
        <title>The Amphimedon queenslandica genome and the evolution of animal complexity.</title>
        <authorList>
            <person name="Srivastava M."/>
            <person name="Simakov O."/>
            <person name="Chapman J."/>
            <person name="Fahey B."/>
            <person name="Gauthier M.E."/>
            <person name="Mitros T."/>
            <person name="Richards G.S."/>
            <person name="Conaco C."/>
            <person name="Dacre M."/>
            <person name="Hellsten U."/>
            <person name="Larroux C."/>
            <person name="Putnam N.H."/>
            <person name="Stanke M."/>
            <person name="Adamska M."/>
            <person name="Darling A."/>
            <person name="Degnan S.M."/>
            <person name="Oakley T.H."/>
            <person name="Plachetzki D.C."/>
            <person name="Zhai Y."/>
            <person name="Adamski M."/>
            <person name="Calcino A."/>
            <person name="Cummins S.F."/>
            <person name="Goodstein D.M."/>
            <person name="Harris C."/>
            <person name="Jackson D.J."/>
            <person name="Leys S.P."/>
            <person name="Shu S."/>
            <person name="Woodcroft B.J."/>
            <person name="Vervoort M."/>
            <person name="Kosik K.S."/>
            <person name="Manning G."/>
            <person name="Degnan B.M."/>
            <person name="Rokhsar D.S."/>
        </authorList>
    </citation>
    <scope>NUCLEOTIDE SEQUENCE [LARGE SCALE GENOMIC DNA]</scope>
</reference>
<dbReference type="InParanoid" id="A0A1X7V4Q7"/>
<comment type="similarity">
    <text evidence="2">Belongs to the short-chain dehydrogenases/reductases (SDR) family.</text>
</comment>
<keyword evidence="1" id="KW-0560">Oxidoreductase</keyword>
<dbReference type="OrthoDB" id="191139at2759"/>
<dbReference type="PANTHER" id="PTHR43157">
    <property type="entry name" value="PHOSPHATIDYLINOSITOL-GLYCAN BIOSYNTHESIS CLASS F PROTEIN-RELATED"/>
    <property type="match status" value="1"/>
</dbReference>
<dbReference type="InterPro" id="IPR002347">
    <property type="entry name" value="SDR_fam"/>
</dbReference>
<dbReference type="FunCoup" id="A0A1X7V4Q7">
    <property type="interactions" value="60"/>
</dbReference>
<accession>A0A1X7V4Q7</accession>
<dbReference type="PRINTS" id="PR00080">
    <property type="entry name" value="SDRFAMILY"/>
</dbReference>
<keyword evidence="3" id="KW-1133">Transmembrane helix</keyword>
<reference evidence="4" key="2">
    <citation type="submission" date="2017-05" db="UniProtKB">
        <authorList>
            <consortium name="EnsemblMetazoa"/>
        </authorList>
    </citation>
    <scope>IDENTIFICATION</scope>
</reference>
<sequence length="327" mass="36675">MVGARVKWSIGVGVAVAGVALIFLRRHFAGGFCHSNAMLTGKTVIITGANTGIGKETAIELAKRKAKVILACRDPERGREAEKDIRVKSGSEDVVYRHLDLASLSSVREFSKSVLQEEAHIDILINNAGIMACPQWRTEDGFEMQFGVNHLGHFLLTNLLLNKLKESPSVRIINVASLGYKYCKEVKFHDLNSEKDYEPYAVYYHSKLANVLFTRELARRLVGTNVTANSLHPGVIRTELGRHFMPNMNWFRKMLVYPFILLIFKTPYQGAQTTICCAVSEELERVSGKYFADCQEKELETEISQSDEAAKQLWTLSAKMVGLEENS</sequence>
<dbReference type="SUPFAM" id="SSF51735">
    <property type="entry name" value="NAD(P)-binding Rossmann-fold domains"/>
    <property type="match status" value="1"/>
</dbReference>
<dbReference type="OMA" id="IACRDET"/>
<evidence type="ECO:0000313" key="5">
    <source>
        <dbReference type="Proteomes" id="UP000007879"/>
    </source>
</evidence>
<dbReference type="GO" id="GO:0016491">
    <property type="term" value="F:oxidoreductase activity"/>
    <property type="evidence" value="ECO:0007669"/>
    <property type="project" value="UniProtKB-KW"/>
</dbReference>
<evidence type="ECO:0000256" key="2">
    <source>
        <dbReference type="RuleBase" id="RU000363"/>
    </source>
</evidence>
<keyword evidence="3" id="KW-0812">Transmembrane</keyword>
<dbReference type="Gene3D" id="3.40.50.720">
    <property type="entry name" value="NAD(P)-binding Rossmann-like Domain"/>
    <property type="match status" value="1"/>
</dbReference>
<organism evidence="4">
    <name type="scientific">Amphimedon queenslandica</name>
    <name type="common">Sponge</name>
    <dbReference type="NCBI Taxonomy" id="400682"/>
    <lineage>
        <taxon>Eukaryota</taxon>
        <taxon>Metazoa</taxon>
        <taxon>Porifera</taxon>
        <taxon>Demospongiae</taxon>
        <taxon>Heteroscleromorpha</taxon>
        <taxon>Haplosclerida</taxon>
        <taxon>Niphatidae</taxon>
        <taxon>Amphimedon</taxon>
    </lineage>
</organism>